<dbReference type="Proteomes" id="UP001464387">
    <property type="component" value="Unassembled WGS sequence"/>
</dbReference>
<evidence type="ECO:0000313" key="2">
    <source>
        <dbReference type="Proteomes" id="UP001464387"/>
    </source>
</evidence>
<comment type="caution">
    <text evidence="1">The sequence shown here is derived from an EMBL/GenBank/DDBJ whole genome shotgun (WGS) entry which is preliminary data.</text>
</comment>
<protein>
    <submittedName>
        <fullName evidence="1">Uncharacterized protein</fullName>
    </submittedName>
</protein>
<name>A0ABV1Y9T6_9HYPH</name>
<proteinExistence type="predicted"/>
<accession>A0ABV1Y9T6</accession>
<evidence type="ECO:0000313" key="1">
    <source>
        <dbReference type="EMBL" id="MER8931935.1"/>
    </source>
</evidence>
<sequence>SRVNRFDAKLKRTSNVLPKPDILISYRQTSPCPKVYLVQLLRLFCNNGWWTLGRVLAGTRFASDLPSA</sequence>
<feature type="non-terminal residue" evidence="1">
    <location>
        <position position="1"/>
    </location>
</feature>
<organism evidence="1 2">
    <name type="scientific">Mesorhizobium opportunistum</name>
    <dbReference type="NCBI Taxonomy" id="593909"/>
    <lineage>
        <taxon>Bacteria</taxon>
        <taxon>Pseudomonadati</taxon>
        <taxon>Pseudomonadota</taxon>
        <taxon>Alphaproteobacteria</taxon>
        <taxon>Hyphomicrobiales</taxon>
        <taxon>Phyllobacteriaceae</taxon>
        <taxon>Mesorhizobium</taxon>
    </lineage>
</organism>
<dbReference type="RefSeq" id="WP_352609397.1">
    <property type="nucleotide sequence ID" value="NZ_JAMYMY010000002.1"/>
</dbReference>
<reference evidence="1 2" key="1">
    <citation type="journal article" date="2024" name="Proc. Natl. Acad. Sci. U.S.A.">
        <title>The evolutionary genomics of adaptation to stress in wild rhizobium bacteria.</title>
        <authorList>
            <person name="Kehlet-Delgado H."/>
            <person name="Montoya A.P."/>
            <person name="Jensen K.T."/>
            <person name="Wendlandt C.E."/>
            <person name="Dexheimer C."/>
            <person name="Roberts M."/>
            <person name="Torres Martinez L."/>
            <person name="Friesen M.L."/>
            <person name="Griffitts J.S."/>
            <person name="Porter S.S."/>
        </authorList>
    </citation>
    <scope>NUCLEOTIDE SEQUENCE [LARGE SCALE GENOMIC DNA]</scope>
    <source>
        <strain evidence="1 2">M0729</strain>
    </source>
</reference>
<keyword evidence="2" id="KW-1185">Reference proteome</keyword>
<dbReference type="EMBL" id="JAMYPJ010000003">
    <property type="protein sequence ID" value="MER8931935.1"/>
    <property type="molecule type" value="Genomic_DNA"/>
</dbReference>
<gene>
    <name evidence="1" type="ORF">NKI33_03005</name>
</gene>